<gene>
    <name evidence="5" type="ORF">GCM10022212_19440</name>
</gene>
<dbReference type="Proteomes" id="UP001501353">
    <property type="component" value="Unassembled WGS sequence"/>
</dbReference>
<keyword evidence="6" id="KW-1185">Reference proteome</keyword>
<evidence type="ECO:0000256" key="1">
    <source>
        <dbReference type="ARBA" id="ARBA00010638"/>
    </source>
</evidence>
<dbReference type="PANTHER" id="PTHR23407:SF1">
    <property type="entry name" value="5-FORMYLTETRAHYDROFOLATE CYCLO-LIGASE"/>
    <property type="match status" value="1"/>
</dbReference>
<evidence type="ECO:0000256" key="4">
    <source>
        <dbReference type="RuleBase" id="RU361279"/>
    </source>
</evidence>
<dbReference type="InterPro" id="IPR024185">
    <property type="entry name" value="FTHF_cligase-like_sf"/>
</dbReference>
<dbReference type="InterPro" id="IPR037171">
    <property type="entry name" value="NagB/RpiA_transferase-like"/>
</dbReference>
<reference evidence="6" key="1">
    <citation type="journal article" date="2019" name="Int. J. Syst. Evol. Microbiol.">
        <title>The Global Catalogue of Microorganisms (GCM) 10K type strain sequencing project: providing services to taxonomists for standard genome sequencing and annotation.</title>
        <authorList>
            <consortium name="The Broad Institute Genomics Platform"/>
            <consortium name="The Broad Institute Genome Sequencing Center for Infectious Disease"/>
            <person name="Wu L."/>
            <person name="Ma J."/>
        </authorList>
    </citation>
    <scope>NUCLEOTIDE SEQUENCE [LARGE SCALE GENOMIC DNA]</scope>
    <source>
        <strain evidence="6">JCM 16673</strain>
    </source>
</reference>
<evidence type="ECO:0000256" key="3">
    <source>
        <dbReference type="ARBA" id="ARBA00022840"/>
    </source>
</evidence>
<protein>
    <recommendedName>
        <fullName evidence="4">5-formyltetrahydrofolate cyclo-ligase</fullName>
        <ecNumber evidence="4">6.3.3.2</ecNumber>
    </recommendedName>
</protein>
<dbReference type="NCBIfam" id="TIGR02727">
    <property type="entry name" value="MTHFS_bact"/>
    <property type="match status" value="1"/>
</dbReference>
<dbReference type="PANTHER" id="PTHR23407">
    <property type="entry name" value="ATPASE INHIBITOR/5-FORMYLTETRAHYDROFOLATE CYCLO-LIGASE"/>
    <property type="match status" value="1"/>
</dbReference>
<organism evidence="5 6">
    <name type="scientific">Actimicrobium antarcticum</name>
    <dbReference type="NCBI Taxonomy" id="1051899"/>
    <lineage>
        <taxon>Bacteria</taxon>
        <taxon>Pseudomonadati</taxon>
        <taxon>Pseudomonadota</taxon>
        <taxon>Betaproteobacteria</taxon>
        <taxon>Burkholderiales</taxon>
        <taxon>Oxalobacteraceae</taxon>
        <taxon>Actimicrobium</taxon>
    </lineage>
</organism>
<dbReference type="EC" id="6.3.3.2" evidence="4"/>
<dbReference type="SUPFAM" id="SSF100950">
    <property type="entry name" value="NagB/RpiA/CoA transferase-like"/>
    <property type="match status" value="1"/>
</dbReference>
<dbReference type="Gene3D" id="3.40.50.10420">
    <property type="entry name" value="NagB/RpiA/CoA transferase-like"/>
    <property type="match status" value="1"/>
</dbReference>
<name>A0ABP7T7V0_9BURK</name>
<keyword evidence="4" id="KW-0479">Metal-binding</keyword>
<proteinExistence type="inferred from homology"/>
<dbReference type="PIRSF" id="PIRSF006806">
    <property type="entry name" value="FTHF_cligase"/>
    <property type="match status" value="1"/>
</dbReference>
<comment type="caution">
    <text evidence="5">The sequence shown here is derived from an EMBL/GenBank/DDBJ whole genome shotgun (WGS) entry which is preliminary data.</text>
</comment>
<sequence length="182" mass="19483">MRKHLLATRQSMTAVHRSAACVAIGEYLLSWQASTGVDALAVYWPIRGEPDLMPAYLQLAQRGVRLALPVVCGPNAPLDFAAWLPGQAMAQDAFGVAIPAQPRHTVVPEAFLIPCVGINAQQFRLGYGGGMYDRTLALLPAATTVGIAFDSARSEFGVAPHDIGLQVLITESGVERHRPDVP</sequence>
<dbReference type="Pfam" id="PF01812">
    <property type="entry name" value="5-FTHF_cyc-lig"/>
    <property type="match status" value="1"/>
</dbReference>
<keyword evidence="3 4" id="KW-0067">ATP-binding</keyword>
<comment type="cofactor">
    <cofactor evidence="4">
        <name>Mg(2+)</name>
        <dbReference type="ChEBI" id="CHEBI:18420"/>
    </cofactor>
</comment>
<evidence type="ECO:0000313" key="6">
    <source>
        <dbReference type="Proteomes" id="UP001501353"/>
    </source>
</evidence>
<evidence type="ECO:0000313" key="5">
    <source>
        <dbReference type="EMBL" id="GAA4022350.1"/>
    </source>
</evidence>
<keyword evidence="4" id="KW-0460">Magnesium</keyword>
<comment type="similarity">
    <text evidence="1 4">Belongs to the 5-formyltetrahydrofolate cyclo-ligase family.</text>
</comment>
<dbReference type="InterPro" id="IPR002698">
    <property type="entry name" value="FTHF_cligase"/>
</dbReference>
<keyword evidence="2 4" id="KW-0547">Nucleotide-binding</keyword>
<comment type="catalytic activity">
    <reaction evidence="4">
        <text>(6S)-5-formyl-5,6,7,8-tetrahydrofolate + ATP = (6R)-5,10-methenyltetrahydrofolate + ADP + phosphate</text>
        <dbReference type="Rhea" id="RHEA:10488"/>
        <dbReference type="ChEBI" id="CHEBI:30616"/>
        <dbReference type="ChEBI" id="CHEBI:43474"/>
        <dbReference type="ChEBI" id="CHEBI:57455"/>
        <dbReference type="ChEBI" id="CHEBI:57457"/>
        <dbReference type="ChEBI" id="CHEBI:456216"/>
        <dbReference type="EC" id="6.3.3.2"/>
    </reaction>
</comment>
<evidence type="ECO:0000256" key="2">
    <source>
        <dbReference type="ARBA" id="ARBA00022741"/>
    </source>
</evidence>
<dbReference type="EMBL" id="BAAAZE010000008">
    <property type="protein sequence ID" value="GAA4022350.1"/>
    <property type="molecule type" value="Genomic_DNA"/>
</dbReference>
<accession>A0ABP7T7V0</accession>